<feature type="transmembrane region" description="Helical" evidence="4">
    <location>
        <begin position="21"/>
        <end position="43"/>
    </location>
</feature>
<keyword evidence="4" id="KW-1133">Transmembrane helix</keyword>
<protein>
    <submittedName>
        <fullName evidence="6">Helix-turn-helix domain-containing protein</fullName>
    </submittedName>
</protein>
<dbReference type="PANTHER" id="PTHR43280">
    <property type="entry name" value="ARAC-FAMILY TRANSCRIPTIONAL REGULATOR"/>
    <property type="match status" value="1"/>
</dbReference>
<accession>A0A5R9G0Y2</accession>
<dbReference type="InterPro" id="IPR018060">
    <property type="entry name" value="HTH_AraC"/>
</dbReference>
<dbReference type="PANTHER" id="PTHR43280:SF28">
    <property type="entry name" value="HTH-TYPE TRANSCRIPTIONAL ACTIVATOR RHAS"/>
    <property type="match status" value="1"/>
</dbReference>
<evidence type="ECO:0000259" key="5">
    <source>
        <dbReference type="PROSITE" id="PS01124"/>
    </source>
</evidence>
<dbReference type="Pfam" id="PF12833">
    <property type="entry name" value="HTH_18"/>
    <property type="match status" value="1"/>
</dbReference>
<keyword evidence="7" id="KW-1185">Reference proteome</keyword>
<name>A0A5R9G0Y2_9BACL</name>
<evidence type="ECO:0000256" key="3">
    <source>
        <dbReference type="ARBA" id="ARBA00023163"/>
    </source>
</evidence>
<evidence type="ECO:0000256" key="2">
    <source>
        <dbReference type="ARBA" id="ARBA00023125"/>
    </source>
</evidence>
<dbReference type="PROSITE" id="PS01124">
    <property type="entry name" value="HTH_ARAC_FAMILY_2"/>
    <property type="match status" value="1"/>
</dbReference>
<dbReference type="Proteomes" id="UP000309676">
    <property type="component" value="Unassembled WGS sequence"/>
</dbReference>
<keyword evidence="1" id="KW-0805">Transcription regulation</keyword>
<evidence type="ECO:0000256" key="4">
    <source>
        <dbReference type="SAM" id="Phobius"/>
    </source>
</evidence>
<evidence type="ECO:0000313" key="6">
    <source>
        <dbReference type="EMBL" id="TLS48649.1"/>
    </source>
</evidence>
<comment type="caution">
    <text evidence="6">The sequence shown here is derived from an EMBL/GenBank/DDBJ whole genome shotgun (WGS) entry which is preliminary data.</text>
</comment>
<dbReference type="SUPFAM" id="SSF46689">
    <property type="entry name" value="Homeodomain-like"/>
    <property type="match status" value="1"/>
</dbReference>
<gene>
    <name evidence="6" type="ORF">FE782_29375</name>
</gene>
<dbReference type="InterPro" id="IPR009057">
    <property type="entry name" value="Homeodomain-like_sf"/>
</dbReference>
<feature type="transmembrane region" description="Helical" evidence="4">
    <location>
        <begin position="304"/>
        <end position="323"/>
    </location>
</feature>
<evidence type="ECO:0000256" key="1">
    <source>
        <dbReference type="ARBA" id="ARBA00023015"/>
    </source>
</evidence>
<sequence length="763" mass="87257">MFTERGMASMRKRTNSLFYKLFLSYIVIFAIPLIILIGVFYFVNVVSYQREIADSNLAKLTQVRDQIDLELKSIREIIYHISAESDIYSTTDSAKREGLLVPQMAAYVEHYPFINDLMFYYRGDTKIYLNSGRYAYDYFEYELKKDFDWTKASFFRELNAVSAPKAKRIENKSSIDPSGESKIAFLYPVPYLNKFPQATILATMSESEFLSKFSNILGDIPGYLAIYDNYYSPLVSFNHMDESAQLNTLDEDLQSVKGTGVFSVRSGHIDFVVTRMFSEESNWSYVIAMPEHVFYERAYRMRSAIIGISLFLLVVGVVGAFLLSSRSYKPIRALLAYFTKPEYRPDDDTQGKNELEIIRYTFDNTLQKHQEVLVRMNAQRPFIKDQCLLTLLKGRTADPNERDYLIACSNVMMDGEAFFCMAISSQQPHAAGADLGRLVVLLETMTFVGGWGYGVELANEPYIVMIFVLKDMPEDGVRKRLDIANSVSALAEEELGVGLAIGIGKLYPDLDHIGSSHLEASAALFDNQLNAKRSIHLYEDLDGSGQLQAQWHPMKELALYIQSLKQGDEAVALETVKLLIEQMTSRTTSFLFVRCLCFDVVNHIMKTLQSMNGHSLLSDIRELLQFNSLQEFQSSLEDFTRRFCKQVKEYKDKMRIEQKNSIISYIQTNFKDSQLSLERIAERFGLSTTYLSRFIKEETGVTFIDFLSNLRMNEAKLQLQKTDKLIQDIVMDVGYLNVPSFVRKFKAAEGVTPGQYRDLVGNS</sequence>
<organism evidence="6 7">
    <name type="scientific">Paenibacillus antri</name>
    <dbReference type="NCBI Taxonomy" id="2582848"/>
    <lineage>
        <taxon>Bacteria</taxon>
        <taxon>Bacillati</taxon>
        <taxon>Bacillota</taxon>
        <taxon>Bacilli</taxon>
        <taxon>Bacillales</taxon>
        <taxon>Paenibacillaceae</taxon>
        <taxon>Paenibacillus</taxon>
    </lineage>
</organism>
<keyword evidence="3" id="KW-0804">Transcription</keyword>
<evidence type="ECO:0000313" key="7">
    <source>
        <dbReference type="Proteomes" id="UP000309676"/>
    </source>
</evidence>
<dbReference type="SMART" id="SM00342">
    <property type="entry name" value="HTH_ARAC"/>
    <property type="match status" value="1"/>
</dbReference>
<dbReference type="Gene3D" id="1.10.10.60">
    <property type="entry name" value="Homeodomain-like"/>
    <property type="match status" value="2"/>
</dbReference>
<keyword evidence="4" id="KW-0472">Membrane</keyword>
<feature type="domain" description="HTH araC/xylS-type" evidence="5">
    <location>
        <begin position="660"/>
        <end position="759"/>
    </location>
</feature>
<dbReference type="GO" id="GO:0003700">
    <property type="term" value="F:DNA-binding transcription factor activity"/>
    <property type="evidence" value="ECO:0007669"/>
    <property type="project" value="InterPro"/>
</dbReference>
<proteinExistence type="predicted"/>
<reference evidence="6 7" key="1">
    <citation type="submission" date="2019-05" db="EMBL/GenBank/DDBJ databases">
        <authorList>
            <person name="Narsing Rao M.P."/>
            <person name="Li W.J."/>
        </authorList>
    </citation>
    <scope>NUCLEOTIDE SEQUENCE [LARGE SCALE GENOMIC DNA]</scope>
    <source>
        <strain evidence="6 7">SYSU_K30003</strain>
    </source>
</reference>
<dbReference type="AlphaFoldDB" id="A0A5R9G0Y2"/>
<dbReference type="EMBL" id="VCIW01000031">
    <property type="protein sequence ID" value="TLS48649.1"/>
    <property type="molecule type" value="Genomic_DNA"/>
</dbReference>
<keyword evidence="4" id="KW-0812">Transmembrane</keyword>
<dbReference type="GO" id="GO:0043565">
    <property type="term" value="F:sequence-specific DNA binding"/>
    <property type="evidence" value="ECO:0007669"/>
    <property type="project" value="InterPro"/>
</dbReference>
<keyword evidence="2" id="KW-0238">DNA-binding</keyword>